<dbReference type="EMBL" id="CP015217">
    <property type="protein sequence ID" value="AOP34337.1"/>
    <property type="molecule type" value="Genomic_DNA"/>
</dbReference>
<evidence type="ECO:0000313" key="1">
    <source>
        <dbReference type="EMBL" id="AOP34337.1"/>
    </source>
</evidence>
<dbReference type="KEGG" id="laj:A0128_11040"/>
<sequence length="77" mass="8828">MHISEKQNIRKKNFFSPLLSELRRFFSVKVAGPALILGGGVRWRGKIGEFAYIRKTEYSQEEFLSDVFVGTPTGFFP</sequence>
<reference evidence="1 2" key="1">
    <citation type="submission" date="2016-04" db="EMBL/GenBank/DDBJ databases">
        <title>Complete genome seqeunce of Leptospira alstonii serovar Room22.</title>
        <authorList>
            <person name="Nally J.E."/>
            <person name="Bayles D.O."/>
            <person name="Hurley D."/>
            <person name="Fanning S."/>
            <person name="McMahon B.J."/>
            <person name="Arent Z."/>
        </authorList>
    </citation>
    <scope>NUCLEOTIDE SEQUENCE [LARGE SCALE GENOMIC DNA]</scope>
    <source>
        <strain evidence="1 2">GWTS #1</strain>
    </source>
</reference>
<dbReference type="Proteomes" id="UP000094197">
    <property type="component" value="Chromosome 1"/>
</dbReference>
<keyword evidence="2" id="KW-1185">Reference proteome</keyword>
<gene>
    <name evidence="1" type="ORF">A0128_11040</name>
</gene>
<proteinExistence type="predicted"/>
<organism evidence="1 2">
    <name type="scientific">Leptospira tipperaryensis</name>
    <dbReference type="NCBI Taxonomy" id="2564040"/>
    <lineage>
        <taxon>Bacteria</taxon>
        <taxon>Pseudomonadati</taxon>
        <taxon>Spirochaetota</taxon>
        <taxon>Spirochaetia</taxon>
        <taxon>Leptospirales</taxon>
        <taxon>Leptospiraceae</taxon>
        <taxon>Leptospira</taxon>
    </lineage>
</organism>
<protein>
    <submittedName>
        <fullName evidence="1">Uncharacterized protein</fullName>
    </submittedName>
</protein>
<accession>A0A1D7UXM4</accession>
<name>A0A1D7UXM4_9LEPT</name>
<evidence type="ECO:0000313" key="2">
    <source>
        <dbReference type="Proteomes" id="UP000094197"/>
    </source>
</evidence>
<dbReference type="AlphaFoldDB" id="A0A1D7UXM4"/>